<dbReference type="EMBL" id="REGN01012351">
    <property type="protein sequence ID" value="RMZ95692.1"/>
    <property type="molecule type" value="Genomic_DNA"/>
</dbReference>
<name>A0A3M7P9G4_BRAPC</name>
<dbReference type="AlphaFoldDB" id="A0A3M7P9G4"/>
<proteinExistence type="predicted"/>
<keyword evidence="2" id="KW-1185">Reference proteome</keyword>
<organism evidence="1 2">
    <name type="scientific">Brachionus plicatilis</name>
    <name type="common">Marine rotifer</name>
    <name type="synonym">Brachionus muelleri</name>
    <dbReference type="NCBI Taxonomy" id="10195"/>
    <lineage>
        <taxon>Eukaryota</taxon>
        <taxon>Metazoa</taxon>
        <taxon>Spiralia</taxon>
        <taxon>Gnathifera</taxon>
        <taxon>Rotifera</taxon>
        <taxon>Eurotatoria</taxon>
        <taxon>Monogononta</taxon>
        <taxon>Pseudotrocha</taxon>
        <taxon>Ploima</taxon>
        <taxon>Brachionidae</taxon>
        <taxon>Brachionus</taxon>
    </lineage>
</organism>
<sequence length="79" mass="9448">MQIEKNLKKFVPFISTFQSAWTKASNTLKVDRILGFTVKLSTTTLFYFNNHWCEAIIFFIIFREHYEARLFKIKRLGLP</sequence>
<reference evidence="1 2" key="1">
    <citation type="journal article" date="2018" name="Sci. Rep.">
        <title>Genomic signatures of local adaptation to the degree of environmental predictability in rotifers.</title>
        <authorList>
            <person name="Franch-Gras L."/>
            <person name="Hahn C."/>
            <person name="Garcia-Roger E.M."/>
            <person name="Carmona M.J."/>
            <person name="Serra M."/>
            <person name="Gomez A."/>
        </authorList>
    </citation>
    <scope>NUCLEOTIDE SEQUENCE [LARGE SCALE GENOMIC DNA]</scope>
    <source>
        <strain evidence="1">HYR1</strain>
    </source>
</reference>
<accession>A0A3M7P9G4</accession>
<evidence type="ECO:0000313" key="2">
    <source>
        <dbReference type="Proteomes" id="UP000276133"/>
    </source>
</evidence>
<protein>
    <submittedName>
        <fullName evidence="1">Uncharacterized protein</fullName>
    </submittedName>
</protein>
<dbReference type="Proteomes" id="UP000276133">
    <property type="component" value="Unassembled WGS sequence"/>
</dbReference>
<comment type="caution">
    <text evidence="1">The sequence shown here is derived from an EMBL/GenBank/DDBJ whole genome shotgun (WGS) entry which is preliminary data.</text>
</comment>
<gene>
    <name evidence="1" type="ORF">BpHYR1_026941</name>
</gene>
<evidence type="ECO:0000313" key="1">
    <source>
        <dbReference type="EMBL" id="RMZ95692.1"/>
    </source>
</evidence>